<dbReference type="InterPro" id="IPR018357">
    <property type="entry name" value="Hexapep_transf_CS"/>
</dbReference>
<evidence type="ECO:0000256" key="3">
    <source>
        <dbReference type="ARBA" id="ARBA00022737"/>
    </source>
</evidence>
<dbReference type="InterPro" id="IPR001451">
    <property type="entry name" value="Hexapep"/>
</dbReference>
<organism evidence="4 5">
    <name type="scientific">Fodinibacter luteus</name>
    <dbReference type="NCBI Taxonomy" id="552064"/>
    <lineage>
        <taxon>Bacteria</taxon>
        <taxon>Bacillati</taxon>
        <taxon>Actinomycetota</taxon>
        <taxon>Actinomycetes</taxon>
        <taxon>Micrococcales</taxon>
        <taxon>Intrasporangiaceae</taxon>
        <taxon>Fodinibacter (ex Wang et al. 2009)</taxon>
    </lineage>
</organism>
<keyword evidence="3" id="KW-0677">Repeat</keyword>
<dbReference type="SUPFAM" id="SSF51161">
    <property type="entry name" value="Trimeric LpxA-like enzymes"/>
    <property type="match status" value="1"/>
</dbReference>
<protein>
    <submittedName>
        <fullName evidence="4">Sugar O-acetyltransferase</fullName>
    </submittedName>
</protein>
<evidence type="ECO:0000256" key="1">
    <source>
        <dbReference type="ARBA" id="ARBA00007274"/>
    </source>
</evidence>
<name>A0ABP8KMD4_9MICO</name>
<accession>A0ABP8KMD4</accession>
<keyword evidence="2" id="KW-0808">Transferase</keyword>
<evidence type="ECO:0000256" key="2">
    <source>
        <dbReference type="ARBA" id="ARBA00022679"/>
    </source>
</evidence>
<dbReference type="Gene3D" id="2.160.10.10">
    <property type="entry name" value="Hexapeptide repeat proteins"/>
    <property type="match status" value="1"/>
</dbReference>
<dbReference type="PANTHER" id="PTHR23416:SF23">
    <property type="entry name" value="ACETYLTRANSFERASE C18B11.09C-RELATED"/>
    <property type="match status" value="1"/>
</dbReference>
<gene>
    <name evidence="4" type="ORF">GCM10023168_29470</name>
</gene>
<sequence>MSKVNLSDFLDHVNRGAVIEGGSDQHRFMHDAGQDALRILAELNSGYRTAKEVRDLLSQLTGRAVDESVTVFPPFYSEFGKNLTLGKDVFINIGCRFQDTGGITIGDGTLIGHGSTLTTLNHGVDPDRRADMIPAPIVIGRKVWLGAAVTVVPGVSIGDGAIVGAGAVVTRDVPANAIVAGVPAKLIRMTGFHASHT</sequence>
<dbReference type="PROSITE" id="PS00101">
    <property type="entry name" value="HEXAPEP_TRANSFERASES"/>
    <property type="match status" value="1"/>
</dbReference>
<dbReference type="Proteomes" id="UP001500945">
    <property type="component" value="Unassembled WGS sequence"/>
</dbReference>
<comment type="similarity">
    <text evidence="1">Belongs to the transferase hexapeptide repeat family.</text>
</comment>
<dbReference type="InterPro" id="IPR051159">
    <property type="entry name" value="Hexapeptide_acetyltransf"/>
</dbReference>
<evidence type="ECO:0000313" key="4">
    <source>
        <dbReference type="EMBL" id="GAA4410111.1"/>
    </source>
</evidence>
<proteinExistence type="inferred from homology"/>
<dbReference type="InterPro" id="IPR011004">
    <property type="entry name" value="Trimer_LpxA-like_sf"/>
</dbReference>
<keyword evidence="5" id="KW-1185">Reference proteome</keyword>
<dbReference type="Pfam" id="PF00132">
    <property type="entry name" value="Hexapep"/>
    <property type="match status" value="1"/>
</dbReference>
<reference evidence="5" key="1">
    <citation type="journal article" date="2019" name="Int. J. Syst. Evol. Microbiol.">
        <title>The Global Catalogue of Microorganisms (GCM) 10K type strain sequencing project: providing services to taxonomists for standard genome sequencing and annotation.</title>
        <authorList>
            <consortium name="The Broad Institute Genomics Platform"/>
            <consortium name="The Broad Institute Genome Sequencing Center for Infectious Disease"/>
            <person name="Wu L."/>
            <person name="Ma J."/>
        </authorList>
    </citation>
    <scope>NUCLEOTIDE SEQUENCE [LARGE SCALE GENOMIC DNA]</scope>
    <source>
        <strain evidence="5">JCM 17809</strain>
    </source>
</reference>
<evidence type="ECO:0000313" key="5">
    <source>
        <dbReference type="Proteomes" id="UP001500945"/>
    </source>
</evidence>
<dbReference type="PANTHER" id="PTHR23416">
    <property type="entry name" value="SIALIC ACID SYNTHASE-RELATED"/>
    <property type="match status" value="1"/>
</dbReference>
<comment type="caution">
    <text evidence="4">The sequence shown here is derived from an EMBL/GenBank/DDBJ whole genome shotgun (WGS) entry which is preliminary data.</text>
</comment>
<dbReference type="EMBL" id="BAABGM010000019">
    <property type="protein sequence ID" value="GAA4410111.1"/>
    <property type="molecule type" value="Genomic_DNA"/>
</dbReference>